<accession>A0ABU5NEK5</accession>
<evidence type="ECO:0000313" key="1">
    <source>
        <dbReference type="EMBL" id="MEA0971558.1"/>
    </source>
</evidence>
<gene>
    <name evidence="1" type="ORF">Megvenef_01539</name>
</gene>
<protein>
    <submittedName>
        <fullName evidence="1">NUMOD1 domain protein</fullName>
    </submittedName>
</protein>
<reference evidence="1 2" key="1">
    <citation type="submission" date="2023-03" db="EMBL/GenBank/DDBJ databases">
        <title>Host association and intracellularity evolved multiple times independently in the Rickettsiales.</title>
        <authorList>
            <person name="Castelli M."/>
            <person name="Nardi T."/>
            <person name="Gammuto L."/>
            <person name="Bellinzona G."/>
            <person name="Sabaneyeva E."/>
            <person name="Potekhin A."/>
            <person name="Serra V."/>
            <person name="Petroni G."/>
            <person name="Sassera D."/>
        </authorList>
    </citation>
    <scope>NUCLEOTIDE SEQUENCE [LARGE SCALE GENOMIC DNA]</scope>
    <source>
        <strain evidence="1 2">Sr 2-6</strain>
    </source>
</reference>
<keyword evidence="2" id="KW-1185">Reference proteome</keyword>
<dbReference type="EMBL" id="JARJFB010000171">
    <property type="protein sequence ID" value="MEA0971558.1"/>
    <property type="molecule type" value="Genomic_DNA"/>
</dbReference>
<evidence type="ECO:0000313" key="2">
    <source>
        <dbReference type="Proteomes" id="UP001291687"/>
    </source>
</evidence>
<name>A0ABU5NEK5_9RICK</name>
<sequence>MNKYPTKMSFDLIESKLDEIEKIIKKTGEIKAVEKYLKISSPTLRQYRKKLPKLEIEIQKSLNTYKDSKFNKFTKEKLQIIEKIVSETGLLKATAQYLKICPETLNTYRKMLPKLELAIRSGLKIYDEKGPITEDTLKKIEEIMQTGYKKDVARYLNIDHVTLRKYRKKYPTLREAIERGENNRTKHFFMKKDKNLQLDFIEYNLVPIEKIARERGEIRAVAEYLSVKPDVLRRTRRIFPPLEEAIQRGLKNRLPKPARNKIKEDNSLVPIKTIKEQKPPLELVNTSLNGIEDDSAEALRKFREKKEVDRIRELEKRVRNREEFENMISI</sequence>
<proteinExistence type="predicted"/>
<organism evidence="1 2">
    <name type="scientific">Candidatus Megaera venefica</name>
    <dbReference type="NCBI Taxonomy" id="2055910"/>
    <lineage>
        <taxon>Bacteria</taxon>
        <taxon>Pseudomonadati</taxon>
        <taxon>Pseudomonadota</taxon>
        <taxon>Alphaproteobacteria</taxon>
        <taxon>Rickettsiales</taxon>
        <taxon>Rickettsiaceae</taxon>
        <taxon>Candidatus Megaera</taxon>
    </lineage>
</organism>
<dbReference type="Proteomes" id="UP001291687">
    <property type="component" value="Unassembled WGS sequence"/>
</dbReference>
<comment type="caution">
    <text evidence="1">The sequence shown here is derived from an EMBL/GenBank/DDBJ whole genome shotgun (WGS) entry which is preliminary data.</text>
</comment>